<accession>A0AAP0L005</accession>
<dbReference type="EMBL" id="JBBNAF010000003">
    <property type="protein sequence ID" value="KAK9160982.1"/>
    <property type="molecule type" value="Genomic_DNA"/>
</dbReference>
<feature type="compositionally biased region" description="Basic residues" evidence="1">
    <location>
        <begin position="215"/>
        <end position="230"/>
    </location>
</feature>
<evidence type="ECO:0000313" key="3">
    <source>
        <dbReference type="Proteomes" id="UP001420932"/>
    </source>
</evidence>
<keyword evidence="3" id="KW-1185">Reference proteome</keyword>
<dbReference type="AlphaFoldDB" id="A0AAP0L005"/>
<protein>
    <submittedName>
        <fullName evidence="2">Uncharacterized protein</fullName>
    </submittedName>
</protein>
<proteinExistence type="predicted"/>
<gene>
    <name evidence="2" type="ORF">Syun_007323</name>
</gene>
<feature type="region of interest" description="Disordered" evidence="1">
    <location>
        <begin position="215"/>
        <end position="245"/>
    </location>
</feature>
<reference evidence="2 3" key="1">
    <citation type="submission" date="2024-01" db="EMBL/GenBank/DDBJ databases">
        <title>Genome assemblies of Stephania.</title>
        <authorList>
            <person name="Yang L."/>
        </authorList>
    </citation>
    <scope>NUCLEOTIDE SEQUENCE [LARGE SCALE GENOMIC DNA]</scope>
    <source>
        <strain evidence="2">YNDBR</strain>
        <tissue evidence="2">Leaf</tissue>
    </source>
</reference>
<evidence type="ECO:0000256" key="1">
    <source>
        <dbReference type="SAM" id="MobiDB-lite"/>
    </source>
</evidence>
<dbReference type="PANTHER" id="PTHR35986:SF1">
    <property type="entry name" value="OS10G0430800 PROTEIN"/>
    <property type="match status" value="1"/>
</dbReference>
<feature type="compositionally biased region" description="Basic and acidic residues" evidence="1">
    <location>
        <begin position="157"/>
        <end position="174"/>
    </location>
</feature>
<feature type="region of interest" description="Disordered" evidence="1">
    <location>
        <begin position="157"/>
        <end position="181"/>
    </location>
</feature>
<organism evidence="2 3">
    <name type="scientific">Stephania yunnanensis</name>
    <dbReference type="NCBI Taxonomy" id="152371"/>
    <lineage>
        <taxon>Eukaryota</taxon>
        <taxon>Viridiplantae</taxon>
        <taxon>Streptophyta</taxon>
        <taxon>Embryophyta</taxon>
        <taxon>Tracheophyta</taxon>
        <taxon>Spermatophyta</taxon>
        <taxon>Magnoliopsida</taxon>
        <taxon>Ranunculales</taxon>
        <taxon>Menispermaceae</taxon>
        <taxon>Menispermoideae</taxon>
        <taxon>Cissampelideae</taxon>
        <taxon>Stephania</taxon>
    </lineage>
</organism>
<comment type="caution">
    <text evidence="2">The sequence shown here is derived from an EMBL/GenBank/DDBJ whole genome shotgun (WGS) entry which is preliminary data.</text>
</comment>
<sequence>MAEALFELEQILRSSKYKINREEEAILGNCKASAIRVFGIGASVGAGLVWAATRRLGYGYRINLSGGAGFLAGMWQFNRSLDSCMNNILSMEGSRMQKELATLLLSRHWENPWRIRLLTKYFYLEEVFDDSNADQPKLRWRHRNFYGDTLAQNLRSYDRDNHDDNVDREAKKNTEPQQASMVQDDEIFADPLDCVFGNPVEREEVHRLDTTIMSAKRRMRNHKKSQRRNRSPSTEPQWARTALDD</sequence>
<evidence type="ECO:0000313" key="2">
    <source>
        <dbReference type="EMBL" id="KAK9160982.1"/>
    </source>
</evidence>
<name>A0AAP0L005_9MAGN</name>
<dbReference type="PANTHER" id="PTHR35986">
    <property type="entry name" value="EXPRESSED PROTEIN"/>
    <property type="match status" value="1"/>
</dbReference>
<dbReference type="Proteomes" id="UP001420932">
    <property type="component" value="Unassembled WGS sequence"/>
</dbReference>